<evidence type="ECO:0000256" key="6">
    <source>
        <dbReference type="ARBA" id="ARBA00022692"/>
    </source>
</evidence>
<sequence length="272" mass="28725">MKKPVPSHLPVMDPGPPGPSREPMSTAARGAILAFVIFFHVGGGWALTQVEPVKLIVGDVAPMEVRMVPAEAPAEPEIENAEPPPPVELKPPPPPELATIVEPPPPDLPPPEFPLAKLDIPPPDEPPPPNIPPPEKIPEPKPKPPEPKPVQKRPPAPPRPAAPVEPGPQQAAPAQPAGPRTVDASQLGWLVQPKPVYSNASRRAGEQGTAMIRVLVDVTGRPAQVSLQSSSGFPALDQSALSAVRAAQFRPYIQGGLPQAVLVVVPIRFVLQ</sequence>
<evidence type="ECO:0000256" key="10">
    <source>
        <dbReference type="SAM" id="MobiDB-lite"/>
    </source>
</evidence>
<dbReference type="Proteomes" id="UP001198862">
    <property type="component" value="Unassembled WGS sequence"/>
</dbReference>
<comment type="caution">
    <text evidence="12">The sequence shown here is derived from an EMBL/GenBank/DDBJ whole genome shotgun (WGS) entry which is preliminary data.</text>
</comment>
<dbReference type="PROSITE" id="PS52015">
    <property type="entry name" value="TONB_CTD"/>
    <property type="match status" value="1"/>
</dbReference>
<dbReference type="RefSeq" id="WP_230548888.1">
    <property type="nucleotide sequence ID" value="NZ_JAJISD010000001.1"/>
</dbReference>
<evidence type="ECO:0000259" key="11">
    <source>
        <dbReference type="PROSITE" id="PS52015"/>
    </source>
</evidence>
<evidence type="ECO:0000256" key="1">
    <source>
        <dbReference type="ARBA" id="ARBA00004383"/>
    </source>
</evidence>
<protein>
    <submittedName>
        <fullName evidence="12">Energy transducer TonB</fullName>
    </submittedName>
</protein>
<feature type="compositionally biased region" description="Pro residues" evidence="10">
    <location>
        <begin position="152"/>
        <end position="166"/>
    </location>
</feature>
<evidence type="ECO:0000313" key="12">
    <source>
        <dbReference type="EMBL" id="MCC8427665.1"/>
    </source>
</evidence>
<dbReference type="PANTHER" id="PTHR33446">
    <property type="entry name" value="PROTEIN TONB-RELATED"/>
    <property type="match status" value="1"/>
</dbReference>
<accession>A0ABS8KNM9</accession>
<keyword evidence="8" id="KW-1133">Transmembrane helix</keyword>
<feature type="compositionally biased region" description="Pro residues" evidence="10">
    <location>
        <begin position="82"/>
        <end position="113"/>
    </location>
</feature>
<gene>
    <name evidence="12" type="ORF">LJ725_01715</name>
</gene>
<evidence type="ECO:0000256" key="5">
    <source>
        <dbReference type="ARBA" id="ARBA00022519"/>
    </source>
</evidence>
<keyword evidence="9" id="KW-0472">Membrane</keyword>
<comment type="similarity">
    <text evidence="2">Belongs to the TonB family.</text>
</comment>
<keyword evidence="7" id="KW-0653">Protein transport</keyword>
<evidence type="ECO:0000256" key="4">
    <source>
        <dbReference type="ARBA" id="ARBA00022475"/>
    </source>
</evidence>
<keyword evidence="6" id="KW-0812">Transmembrane</keyword>
<dbReference type="PANTHER" id="PTHR33446:SF2">
    <property type="entry name" value="PROTEIN TONB"/>
    <property type="match status" value="1"/>
</dbReference>
<evidence type="ECO:0000256" key="2">
    <source>
        <dbReference type="ARBA" id="ARBA00006555"/>
    </source>
</evidence>
<comment type="subcellular location">
    <subcellularLocation>
        <location evidence="1">Cell inner membrane</location>
        <topology evidence="1">Single-pass membrane protein</topology>
        <orientation evidence="1">Periplasmic side</orientation>
    </subcellularLocation>
</comment>
<evidence type="ECO:0000313" key="13">
    <source>
        <dbReference type="Proteomes" id="UP001198862"/>
    </source>
</evidence>
<keyword evidence="5" id="KW-0997">Cell inner membrane</keyword>
<dbReference type="Gene3D" id="3.30.1150.10">
    <property type="match status" value="1"/>
</dbReference>
<dbReference type="InterPro" id="IPR006260">
    <property type="entry name" value="TonB/TolA_C"/>
</dbReference>
<evidence type="ECO:0000256" key="3">
    <source>
        <dbReference type="ARBA" id="ARBA00022448"/>
    </source>
</evidence>
<evidence type="ECO:0000256" key="9">
    <source>
        <dbReference type="ARBA" id="ARBA00023136"/>
    </source>
</evidence>
<proteinExistence type="inferred from homology"/>
<dbReference type="InterPro" id="IPR051045">
    <property type="entry name" value="TonB-dependent_transducer"/>
</dbReference>
<dbReference type="Pfam" id="PF03544">
    <property type="entry name" value="TonB_C"/>
    <property type="match status" value="1"/>
</dbReference>
<keyword evidence="4" id="KW-1003">Cell membrane</keyword>
<organism evidence="12 13">
    <name type="scientific">Reyranella aquatilis</name>
    <dbReference type="NCBI Taxonomy" id="2035356"/>
    <lineage>
        <taxon>Bacteria</taxon>
        <taxon>Pseudomonadati</taxon>
        <taxon>Pseudomonadota</taxon>
        <taxon>Alphaproteobacteria</taxon>
        <taxon>Hyphomicrobiales</taxon>
        <taxon>Reyranellaceae</taxon>
        <taxon>Reyranella</taxon>
    </lineage>
</organism>
<name>A0ABS8KNM9_9HYPH</name>
<feature type="domain" description="TonB C-terminal" evidence="11">
    <location>
        <begin position="182"/>
        <end position="272"/>
    </location>
</feature>
<evidence type="ECO:0000256" key="7">
    <source>
        <dbReference type="ARBA" id="ARBA00022927"/>
    </source>
</evidence>
<reference evidence="12 13" key="1">
    <citation type="submission" date="2021-11" db="EMBL/GenBank/DDBJ databases">
        <authorList>
            <person name="Lee D.-H."/>
            <person name="Kim S.-B."/>
        </authorList>
    </citation>
    <scope>NUCLEOTIDE SEQUENCE [LARGE SCALE GENOMIC DNA]</scope>
    <source>
        <strain evidence="12 13">KCTC 52223</strain>
    </source>
</reference>
<feature type="compositionally biased region" description="Pro residues" evidence="10">
    <location>
        <begin position="120"/>
        <end position="135"/>
    </location>
</feature>
<evidence type="ECO:0000256" key="8">
    <source>
        <dbReference type="ARBA" id="ARBA00022989"/>
    </source>
</evidence>
<dbReference type="InterPro" id="IPR037682">
    <property type="entry name" value="TonB_C"/>
</dbReference>
<dbReference type="NCBIfam" id="TIGR01352">
    <property type="entry name" value="tonB_Cterm"/>
    <property type="match status" value="1"/>
</dbReference>
<keyword evidence="13" id="KW-1185">Reference proteome</keyword>
<dbReference type="EMBL" id="JAJISD010000001">
    <property type="protein sequence ID" value="MCC8427665.1"/>
    <property type="molecule type" value="Genomic_DNA"/>
</dbReference>
<dbReference type="SUPFAM" id="SSF74653">
    <property type="entry name" value="TolA/TonB C-terminal domain"/>
    <property type="match status" value="1"/>
</dbReference>
<feature type="compositionally biased region" description="Low complexity" evidence="10">
    <location>
        <begin position="167"/>
        <end position="179"/>
    </location>
</feature>
<feature type="region of interest" description="Disordered" evidence="10">
    <location>
        <begin position="1"/>
        <end position="24"/>
    </location>
</feature>
<feature type="region of interest" description="Disordered" evidence="10">
    <location>
        <begin position="73"/>
        <end position="181"/>
    </location>
</feature>
<feature type="compositionally biased region" description="Basic and acidic residues" evidence="10">
    <location>
        <begin position="136"/>
        <end position="146"/>
    </location>
</feature>
<keyword evidence="3" id="KW-0813">Transport</keyword>